<protein>
    <submittedName>
        <fullName evidence="1">Protein TIFY 4B-like</fullName>
    </submittedName>
</protein>
<sequence length="41" mass="4695">MNGGTTVTSVRSILDKPLNQLTEDDISQLTREDCRRFLKDK</sequence>
<evidence type="ECO:0000313" key="1">
    <source>
        <dbReference type="EMBL" id="PNX66620.1"/>
    </source>
</evidence>
<dbReference type="AlphaFoldDB" id="A0A2K3KK04"/>
<feature type="non-terminal residue" evidence="1">
    <location>
        <position position="41"/>
    </location>
</feature>
<name>A0A2K3KK04_TRIPR</name>
<dbReference type="ExpressionAtlas" id="A0A2K3KK04">
    <property type="expression patterns" value="baseline"/>
</dbReference>
<gene>
    <name evidence="1" type="ORF">L195_g063138</name>
</gene>
<reference evidence="1 2" key="1">
    <citation type="journal article" date="2014" name="Am. J. Bot.">
        <title>Genome assembly and annotation for red clover (Trifolium pratense; Fabaceae).</title>
        <authorList>
            <person name="Istvanek J."/>
            <person name="Jaros M."/>
            <person name="Krenek A."/>
            <person name="Repkova J."/>
        </authorList>
    </citation>
    <scope>NUCLEOTIDE SEQUENCE [LARGE SCALE GENOMIC DNA]</scope>
    <source>
        <strain evidence="2">cv. Tatra</strain>
        <tissue evidence="1">Young leaves</tissue>
    </source>
</reference>
<dbReference type="Proteomes" id="UP000236291">
    <property type="component" value="Unassembled WGS sequence"/>
</dbReference>
<organism evidence="1 2">
    <name type="scientific">Trifolium pratense</name>
    <name type="common">Red clover</name>
    <dbReference type="NCBI Taxonomy" id="57577"/>
    <lineage>
        <taxon>Eukaryota</taxon>
        <taxon>Viridiplantae</taxon>
        <taxon>Streptophyta</taxon>
        <taxon>Embryophyta</taxon>
        <taxon>Tracheophyta</taxon>
        <taxon>Spermatophyta</taxon>
        <taxon>Magnoliopsida</taxon>
        <taxon>eudicotyledons</taxon>
        <taxon>Gunneridae</taxon>
        <taxon>Pentapetalae</taxon>
        <taxon>rosids</taxon>
        <taxon>fabids</taxon>
        <taxon>Fabales</taxon>
        <taxon>Fabaceae</taxon>
        <taxon>Papilionoideae</taxon>
        <taxon>50 kb inversion clade</taxon>
        <taxon>NPAAA clade</taxon>
        <taxon>Hologalegina</taxon>
        <taxon>IRL clade</taxon>
        <taxon>Trifolieae</taxon>
        <taxon>Trifolium</taxon>
    </lineage>
</organism>
<evidence type="ECO:0000313" key="2">
    <source>
        <dbReference type="Proteomes" id="UP000236291"/>
    </source>
</evidence>
<comment type="caution">
    <text evidence="1">The sequence shown here is derived from an EMBL/GenBank/DDBJ whole genome shotgun (WGS) entry which is preliminary data.</text>
</comment>
<accession>A0A2K3KK04</accession>
<reference evidence="1 2" key="2">
    <citation type="journal article" date="2017" name="Front. Plant Sci.">
        <title>Gene Classification and Mining of Molecular Markers Useful in Red Clover (Trifolium pratense) Breeding.</title>
        <authorList>
            <person name="Istvanek J."/>
            <person name="Dluhosova J."/>
            <person name="Dluhos P."/>
            <person name="Patkova L."/>
            <person name="Nedelnik J."/>
            <person name="Repkova J."/>
        </authorList>
    </citation>
    <scope>NUCLEOTIDE SEQUENCE [LARGE SCALE GENOMIC DNA]</scope>
    <source>
        <strain evidence="2">cv. Tatra</strain>
        <tissue evidence="1">Young leaves</tissue>
    </source>
</reference>
<proteinExistence type="predicted"/>
<dbReference type="EMBL" id="ASHM01196165">
    <property type="protein sequence ID" value="PNX66620.1"/>
    <property type="molecule type" value="Genomic_DNA"/>
</dbReference>